<dbReference type="InterPro" id="IPR050194">
    <property type="entry name" value="Glycosyltransferase_grp1"/>
</dbReference>
<feature type="domain" description="Glycosyl transferase family 1" evidence="1">
    <location>
        <begin position="229"/>
        <end position="376"/>
    </location>
</feature>
<dbReference type="SUPFAM" id="SSF53756">
    <property type="entry name" value="UDP-Glycosyltransferase/glycogen phosphorylase"/>
    <property type="match status" value="1"/>
</dbReference>
<keyword evidence="3" id="KW-1185">Reference proteome</keyword>
<dbReference type="Gene3D" id="3.40.50.2000">
    <property type="entry name" value="Glycogen Phosphorylase B"/>
    <property type="match status" value="2"/>
</dbReference>
<name>A0ABY3ZNB5_9RHOB</name>
<gene>
    <name evidence="2" type="primary">kanE_2</name>
    <name evidence="2" type="ORF">DSM109990_02968</name>
</gene>
<dbReference type="EMBL" id="CP085144">
    <property type="protein sequence ID" value="UOA16111.1"/>
    <property type="molecule type" value="Genomic_DNA"/>
</dbReference>
<dbReference type="GO" id="GO:0016757">
    <property type="term" value="F:glycosyltransferase activity"/>
    <property type="evidence" value="ECO:0007669"/>
    <property type="project" value="UniProtKB-KW"/>
</dbReference>
<sequence length="427" mass="46460">MNKPRVLVMAEAANPELVSVPLVGWSFANALRSVADVHIVTQVRNRDAFLRAGLKEGTDFTSVDTEKVAAPLWRFSKLFGPGAWTAKQALSAIPDAYFERIVWQRFGASITAGEWDIVHRVTPLTPTKPSYVARQCAKVGVPFVLGPLNGGVPWPKGFDKERRREGEWLSYVRSAYKLLPMRGATLTAASAIMVGSKFTMGEIPQVHSAKTIYLPENGIDVARFHLQAAPAADDGPLRACFVGRMVPYKGADMLIEAAAPLLKVGKLTLTLIGDGPMLPELKQSVASLGLDGTVEFSGWLEHAQVQQVMASCDLLAFPSIREFGGGVVLEAMALGLPPLVVDYAGPGELVQPEWGYAIPIGPRADIIRDLRDALEQLIIEPQELLQKGMAARARVEETFTWSQKAMQIAQVYDWVRAPVGPAPTLID</sequence>
<proteinExistence type="predicted"/>
<reference evidence="3" key="1">
    <citation type="journal article" date="2022" name="Microorganisms">
        <title>Beyond the ABCs#Discovery of Three New Plasmid Types in Rhodobacterales (RepQ, RepY, RepW).</title>
        <authorList>
            <person name="Freese H.M."/>
            <person name="Ringel V."/>
            <person name="Overmann J."/>
            <person name="Petersen J."/>
        </authorList>
    </citation>
    <scope>NUCLEOTIDE SEQUENCE [LARGE SCALE GENOMIC DNA]</scope>
    <source>
        <strain evidence="3">DSM 109990</strain>
    </source>
</reference>
<dbReference type="CDD" id="cd03801">
    <property type="entry name" value="GT4_PimA-like"/>
    <property type="match status" value="1"/>
</dbReference>
<accession>A0ABY3ZNB5</accession>
<dbReference type="Pfam" id="PF00534">
    <property type="entry name" value="Glycos_transf_1"/>
    <property type="match status" value="1"/>
</dbReference>
<evidence type="ECO:0000259" key="1">
    <source>
        <dbReference type="Pfam" id="PF00534"/>
    </source>
</evidence>
<dbReference type="PANTHER" id="PTHR45947">
    <property type="entry name" value="SULFOQUINOVOSYL TRANSFERASE SQD2"/>
    <property type="match status" value="1"/>
</dbReference>
<keyword evidence="2" id="KW-0808">Transferase</keyword>
<evidence type="ECO:0000313" key="3">
    <source>
        <dbReference type="Proteomes" id="UP000831019"/>
    </source>
</evidence>
<evidence type="ECO:0000313" key="2">
    <source>
        <dbReference type="EMBL" id="UOA16111.1"/>
    </source>
</evidence>
<dbReference type="EC" id="2.4.1.301" evidence="2"/>
<organism evidence="2 3">
    <name type="scientific">Sulfitobacter dubius</name>
    <dbReference type="NCBI Taxonomy" id="218673"/>
    <lineage>
        <taxon>Bacteria</taxon>
        <taxon>Pseudomonadati</taxon>
        <taxon>Pseudomonadota</taxon>
        <taxon>Alphaproteobacteria</taxon>
        <taxon>Rhodobacterales</taxon>
        <taxon>Roseobacteraceae</taxon>
        <taxon>Sulfitobacter</taxon>
    </lineage>
</organism>
<dbReference type="Proteomes" id="UP000831019">
    <property type="component" value="Chromosome"/>
</dbReference>
<dbReference type="InterPro" id="IPR001296">
    <property type="entry name" value="Glyco_trans_1"/>
</dbReference>
<keyword evidence="2" id="KW-0328">Glycosyltransferase</keyword>
<dbReference type="RefSeq" id="WP_243261539.1">
    <property type="nucleotide sequence ID" value="NZ_CP085144.1"/>
</dbReference>
<protein>
    <submittedName>
        <fullName evidence="2">Alpha-D-kanosaminyltransferase</fullName>
        <ecNumber evidence="2">2.4.1.301</ecNumber>
    </submittedName>
</protein>
<dbReference type="PANTHER" id="PTHR45947:SF3">
    <property type="entry name" value="SULFOQUINOVOSYL TRANSFERASE SQD2"/>
    <property type="match status" value="1"/>
</dbReference>